<gene>
    <name evidence="3" type="ORF">SAMN04488516_10676</name>
</gene>
<dbReference type="Proteomes" id="UP000199602">
    <property type="component" value="Unassembled WGS sequence"/>
</dbReference>
<evidence type="ECO:0008006" key="5">
    <source>
        <dbReference type="Google" id="ProtNLM"/>
    </source>
</evidence>
<evidence type="ECO:0000313" key="4">
    <source>
        <dbReference type="Proteomes" id="UP000199602"/>
    </source>
</evidence>
<proteinExistence type="predicted"/>
<evidence type="ECO:0000313" key="3">
    <source>
        <dbReference type="EMBL" id="SDN75785.1"/>
    </source>
</evidence>
<dbReference type="AlphaFoldDB" id="A0A1H0E091"/>
<reference evidence="3 4" key="1">
    <citation type="submission" date="2016-10" db="EMBL/GenBank/DDBJ databases">
        <authorList>
            <person name="de Groot N.N."/>
        </authorList>
    </citation>
    <scope>NUCLEOTIDE SEQUENCE [LARGE SCALE GENOMIC DNA]</scope>
    <source>
        <strain evidence="3 4">DSM 15269</strain>
    </source>
</reference>
<keyword evidence="2" id="KW-1133">Transmembrane helix</keyword>
<keyword evidence="4" id="KW-1185">Reference proteome</keyword>
<dbReference type="EMBL" id="FNIN01000006">
    <property type="protein sequence ID" value="SDN75785.1"/>
    <property type="molecule type" value="Genomic_DNA"/>
</dbReference>
<feature type="compositionally biased region" description="Basic and acidic residues" evidence="1">
    <location>
        <begin position="142"/>
        <end position="153"/>
    </location>
</feature>
<dbReference type="RefSeq" id="WP_092065363.1">
    <property type="nucleotide sequence ID" value="NZ_FNIN01000006.1"/>
</dbReference>
<keyword evidence="2" id="KW-0472">Membrane</keyword>
<organism evidence="3 4">
    <name type="scientific">Desulfonauticus submarinus</name>
    <dbReference type="NCBI Taxonomy" id="206665"/>
    <lineage>
        <taxon>Bacteria</taxon>
        <taxon>Pseudomonadati</taxon>
        <taxon>Thermodesulfobacteriota</taxon>
        <taxon>Desulfovibrionia</taxon>
        <taxon>Desulfovibrionales</taxon>
        <taxon>Desulfonauticaceae</taxon>
        <taxon>Desulfonauticus</taxon>
    </lineage>
</organism>
<dbReference type="OrthoDB" id="9810976at2"/>
<evidence type="ECO:0000256" key="1">
    <source>
        <dbReference type="SAM" id="MobiDB-lite"/>
    </source>
</evidence>
<feature type="transmembrane region" description="Helical" evidence="2">
    <location>
        <begin position="5"/>
        <end position="26"/>
    </location>
</feature>
<feature type="region of interest" description="Disordered" evidence="1">
    <location>
        <begin position="132"/>
        <end position="153"/>
    </location>
</feature>
<feature type="compositionally biased region" description="Polar residues" evidence="1">
    <location>
        <begin position="132"/>
        <end position="141"/>
    </location>
</feature>
<evidence type="ECO:0000256" key="2">
    <source>
        <dbReference type="SAM" id="Phobius"/>
    </source>
</evidence>
<sequence length="263" mass="30012">MKKFIIILSSIIAILIAAMVGIYFMLNTIILEGVKTIGPKITHTKVYLDKVDISIFSGKGILYNFALSNPKNSKLPYLFKVKKFYIDLQPASILKNEIIINKILIESPYISYEIQGATSNIQSFQQKISKKNTSQEKISNTENRKNKTTEGDKDPKSVFIKNFIIKNAKVEIYIPKLQQKRIVVIDKIHLTNLGGKNQTPTQVIEKITNEIIKKILPNLGLTFKNLGELKEIKKEIESKLKKQGIKQNQLDKIKQELQNLQLN</sequence>
<protein>
    <recommendedName>
        <fullName evidence="5">AsmA family protein</fullName>
    </recommendedName>
</protein>
<keyword evidence="2" id="KW-0812">Transmembrane</keyword>
<dbReference type="STRING" id="206665.SAMN04488516_10676"/>
<accession>A0A1H0E091</accession>
<name>A0A1H0E091_9BACT</name>